<evidence type="ECO:0000313" key="6">
    <source>
        <dbReference type="EMBL" id="SCZ84342.1"/>
    </source>
</evidence>
<dbReference type="EMBL" id="FMWO01000020">
    <property type="protein sequence ID" value="SCZ84342.1"/>
    <property type="molecule type" value="Genomic_DNA"/>
</dbReference>
<reference evidence="6 7" key="1">
    <citation type="submission" date="2016-10" db="EMBL/GenBank/DDBJ databases">
        <authorList>
            <person name="de Groot N.N."/>
        </authorList>
    </citation>
    <scope>NUCLEOTIDE SEQUENCE [LARGE SCALE GENOMIC DNA]</scope>
    <source>
        <strain evidence="6">1</strain>
    </source>
</reference>
<keyword evidence="2 5" id="KW-0812">Transmembrane</keyword>
<keyword evidence="3 5" id="KW-1133">Transmembrane helix</keyword>
<dbReference type="AlphaFoldDB" id="A0A1G5SB00"/>
<evidence type="ECO:0000256" key="1">
    <source>
        <dbReference type="ARBA" id="ARBA00004141"/>
    </source>
</evidence>
<dbReference type="Pfam" id="PF02535">
    <property type="entry name" value="Zip"/>
    <property type="match status" value="1"/>
</dbReference>
<evidence type="ECO:0000256" key="5">
    <source>
        <dbReference type="SAM" id="Phobius"/>
    </source>
</evidence>
<dbReference type="GO" id="GO:0016020">
    <property type="term" value="C:membrane"/>
    <property type="evidence" value="ECO:0007669"/>
    <property type="project" value="UniProtKB-SubCell"/>
</dbReference>
<protein>
    <submittedName>
        <fullName evidence="6">ZIP Zinc transporter</fullName>
    </submittedName>
</protein>
<evidence type="ECO:0000256" key="2">
    <source>
        <dbReference type="ARBA" id="ARBA00022692"/>
    </source>
</evidence>
<dbReference type="STRING" id="51642.NSMM_150080"/>
<keyword evidence="7" id="KW-1185">Reference proteome</keyword>
<feature type="transmembrane region" description="Helical" evidence="5">
    <location>
        <begin position="6"/>
        <end position="30"/>
    </location>
</feature>
<accession>A0A1G5SB00</accession>
<gene>
    <name evidence="6" type="ORF">NSMM_150080</name>
</gene>
<name>A0A1G5SB00_9PROT</name>
<feature type="transmembrane region" description="Helical" evidence="5">
    <location>
        <begin position="37"/>
        <end position="58"/>
    </location>
</feature>
<organism evidence="6 7">
    <name type="scientific">Nitrosomonas mobilis</name>
    <dbReference type="NCBI Taxonomy" id="51642"/>
    <lineage>
        <taxon>Bacteria</taxon>
        <taxon>Pseudomonadati</taxon>
        <taxon>Pseudomonadota</taxon>
        <taxon>Betaproteobacteria</taxon>
        <taxon>Nitrosomonadales</taxon>
        <taxon>Nitrosomonadaceae</taxon>
        <taxon>Nitrosomonas</taxon>
    </lineage>
</organism>
<feature type="transmembrane region" description="Helical" evidence="5">
    <location>
        <begin position="184"/>
        <end position="205"/>
    </location>
</feature>
<dbReference type="InterPro" id="IPR003689">
    <property type="entry name" value="ZIP"/>
</dbReference>
<dbReference type="PANTHER" id="PTHR16950:SF16">
    <property type="entry name" value="ZINC TRANSPORTER ZIP13"/>
    <property type="match status" value="1"/>
</dbReference>
<keyword evidence="4 5" id="KW-0472">Membrane</keyword>
<evidence type="ECO:0000256" key="3">
    <source>
        <dbReference type="ARBA" id="ARBA00022989"/>
    </source>
</evidence>
<feature type="transmembrane region" description="Helical" evidence="5">
    <location>
        <begin position="211"/>
        <end position="232"/>
    </location>
</feature>
<evidence type="ECO:0000256" key="4">
    <source>
        <dbReference type="ARBA" id="ARBA00023136"/>
    </source>
</evidence>
<feature type="transmembrane region" description="Helical" evidence="5">
    <location>
        <begin position="70"/>
        <end position="90"/>
    </location>
</feature>
<dbReference type="PANTHER" id="PTHR16950">
    <property type="entry name" value="ZINC TRANSPORTER SLC39A7 HISTIDINE-RICH MEMBRANE PROTEIN KE4"/>
    <property type="match status" value="1"/>
</dbReference>
<proteinExistence type="predicted"/>
<dbReference type="GO" id="GO:0046873">
    <property type="term" value="F:metal ion transmembrane transporter activity"/>
    <property type="evidence" value="ECO:0007669"/>
    <property type="project" value="InterPro"/>
</dbReference>
<sequence length="269" mass="28893">MDNMSVLTWIILSSVLGALLSIGLAALLTLNARSNTWISILVSYAIGALLGAAFLNALPEALELSAEPRQLTLIMLCGILVFFILEKLLIWRHCHLGECEVHEPAAEITTSVVVNHDHGRSGMMIVLGDTFHNFVDGILIAAAFMADIQLGIITAIAITAHEIPQEAGDFIILLNSGFSRARALWFNLLSGVATVLGGVLAYFMLNQLDHLIAPILALAAASMTYVAMADLIPSLHKRPEIGATIQQVILIVLGIGTVWLVGAYFGHNH</sequence>
<dbReference type="Proteomes" id="UP000198729">
    <property type="component" value="Unassembled WGS sequence"/>
</dbReference>
<comment type="subcellular location">
    <subcellularLocation>
        <location evidence="1">Membrane</location>
        <topology evidence="1">Multi-pass membrane protein</topology>
    </subcellularLocation>
</comment>
<evidence type="ECO:0000313" key="7">
    <source>
        <dbReference type="Proteomes" id="UP000198729"/>
    </source>
</evidence>
<feature type="transmembrane region" description="Helical" evidence="5">
    <location>
        <begin position="244"/>
        <end position="265"/>
    </location>
</feature>